<accession>A0A816X0X2</accession>
<gene>
    <name evidence="1" type="ORF">WKI299_LOCUS28375</name>
</gene>
<feature type="non-terminal residue" evidence="1">
    <location>
        <position position="1"/>
    </location>
</feature>
<dbReference type="GO" id="GO:0140410">
    <property type="term" value="F:monoatomic cation:bicarbonate symporter activity"/>
    <property type="evidence" value="ECO:0007669"/>
    <property type="project" value="TreeGrafter"/>
</dbReference>
<name>A0A816X0X2_9BILA</name>
<evidence type="ECO:0000313" key="1">
    <source>
        <dbReference type="EMBL" id="CAF2141013.1"/>
    </source>
</evidence>
<dbReference type="GO" id="GO:0030003">
    <property type="term" value="P:intracellular monoatomic cation homeostasis"/>
    <property type="evidence" value="ECO:0007669"/>
    <property type="project" value="TreeGrafter"/>
</dbReference>
<protein>
    <submittedName>
        <fullName evidence="1">Uncharacterized protein</fullName>
    </submittedName>
</protein>
<dbReference type="GO" id="GO:0005385">
    <property type="term" value="F:zinc ion transmembrane transporter activity"/>
    <property type="evidence" value="ECO:0007669"/>
    <property type="project" value="TreeGrafter"/>
</dbReference>
<comment type="caution">
    <text evidence="1">The sequence shown here is derived from an EMBL/GenBank/DDBJ whole genome shotgun (WGS) entry which is preliminary data.</text>
</comment>
<sequence>PFCSLASFGDTISHLIPYTLGLHRHNVKGHEHDRGYEGQKEEIDTIQSKFDLPDQTNSNTTLNIDKNLAHDHVHHHNMRQVSQEKSNTIARVTGWMITLGDGTHNFADGLAIEANFSERLMC</sequence>
<dbReference type="InterPro" id="IPR050799">
    <property type="entry name" value="ZIP_Transporter"/>
</dbReference>
<proteinExistence type="predicted"/>
<dbReference type="AlphaFoldDB" id="A0A816X0X2"/>
<dbReference type="PANTHER" id="PTHR12191:SF37">
    <property type="entry name" value="ZINC TRANSPORTER FOI"/>
    <property type="match status" value="1"/>
</dbReference>
<evidence type="ECO:0000313" key="2">
    <source>
        <dbReference type="Proteomes" id="UP000663856"/>
    </source>
</evidence>
<organism evidence="1 2">
    <name type="scientific">Rotaria magnacalcarata</name>
    <dbReference type="NCBI Taxonomy" id="392030"/>
    <lineage>
        <taxon>Eukaryota</taxon>
        <taxon>Metazoa</taxon>
        <taxon>Spiralia</taxon>
        <taxon>Gnathifera</taxon>
        <taxon>Rotifera</taxon>
        <taxon>Eurotatoria</taxon>
        <taxon>Bdelloidea</taxon>
        <taxon>Philodinida</taxon>
        <taxon>Philodinidae</taxon>
        <taxon>Rotaria</taxon>
    </lineage>
</organism>
<dbReference type="PANTHER" id="PTHR12191">
    <property type="entry name" value="SOLUTE CARRIER FAMILY 39"/>
    <property type="match status" value="1"/>
</dbReference>
<dbReference type="GO" id="GO:0071578">
    <property type="term" value="P:zinc ion import across plasma membrane"/>
    <property type="evidence" value="ECO:0007669"/>
    <property type="project" value="TreeGrafter"/>
</dbReference>
<dbReference type="Proteomes" id="UP000663856">
    <property type="component" value="Unassembled WGS sequence"/>
</dbReference>
<dbReference type="GO" id="GO:0005886">
    <property type="term" value="C:plasma membrane"/>
    <property type="evidence" value="ECO:0007669"/>
    <property type="project" value="TreeGrafter"/>
</dbReference>
<dbReference type="EMBL" id="CAJNRF010012428">
    <property type="protein sequence ID" value="CAF2141013.1"/>
    <property type="molecule type" value="Genomic_DNA"/>
</dbReference>
<reference evidence="1" key="1">
    <citation type="submission" date="2021-02" db="EMBL/GenBank/DDBJ databases">
        <authorList>
            <person name="Nowell W R."/>
        </authorList>
    </citation>
    <scope>NUCLEOTIDE SEQUENCE</scope>
</reference>